<sequence length="191" mass="21972">GPAPLRPYHPHRFGGSHRGYWDYEGGGLADMGQHHFDPIQWKFAKDYTSPVEIEPYAPPAHPECCAMWGWVEMKYADGLTFVFESREWGEPYTRKQERGVSLDDLSEADRKKIEEMPDPEPLVKFPEAIRTRKRPGGHAETAHRSATLLHLANIAIRTGRKLRYDPVAEEIIGDEYANRLVNQPMRAPWHL</sequence>
<proteinExistence type="predicted"/>
<accession>X0YAB9</accession>
<name>X0YAB9_9ZZZZ</name>
<dbReference type="EMBL" id="BARS01050998">
    <property type="protein sequence ID" value="GAG52780.1"/>
    <property type="molecule type" value="Genomic_DNA"/>
</dbReference>
<dbReference type="InterPro" id="IPR043906">
    <property type="entry name" value="Gfo/Idh/MocA_OxRdtase_bact_C"/>
</dbReference>
<gene>
    <name evidence="2" type="ORF">S01H1_76030</name>
</gene>
<dbReference type="AlphaFoldDB" id="X0YAB9"/>
<evidence type="ECO:0000259" key="1">
    <source>
        <dbReference type="Pfam" id="PF19051"/>
    </source>
</evidence>
<protein>
    <recommendedName>
        <fullName evidence="1">Gfo/Idh/MocA-like oxidoreductase bacterial type C-terminal domain-containing protein</fullName>
    </recommendedName>
</protein>
<dbReference type="SUPFAM" id="SSF55347">
    <property type="entry name" value="Glyceraldehyde-3-phosphate dehydrogenase-like, C-terminal domain"/>
    <property type="match status" value="1"/>
</dbReference>
<dbReference type="Gene3D" id="3.30.360.10">
    <property type="entry name" value="Dihydrodipicolinate Reductase, domain 2"/>
    <property type="match status" value="1"/>
</dbReference>
<dbReference type="Pfam" id="PF19051">
    <property type="entry name" value="GFO_IDH_MocA_C2"/>
    <property type="match status" value="1"/>
</dbReference>
<feature type="domain" description="Gfo/Idh/MocA-like oxidoreductase bacterial type C-terminal" evidence="1">
    <location>
        <begin position="1"/>
        <end position="190"/>
    </location>
</feature>
<comment type="caution">
    <text evidence="2">The sequence shown here is derived from an EMBL/GenBank/DDBJ whole genome shotgun (WGS) entry which is preliminary data.</text>
</comment>
<evidence type="ECO:0000313" key="2">
    <source>
        <dbReference type="EMBL" id="GAG52780.1"/>
    </source>
</evidence>
<reference evidence="2" key="1">
    <citation type="journal article" date="2014" name="Front. Microbiol.">
        <title>High frequency of phylogenetically diverse reductive dehalogenase-homologous genes in deep subseafloor sedimentary metagenomes.</title>
        <authorList>
            <person name="Kawai M."/>
            <person name="Futagami T."/>
            <person name="Toyoda A."/>
            <person name="Takaki Y."/>
            <person name="Nishi S."/>
            <person name="Hori S."/>
            <person name="Arai W."/>
            <person name="Tsubouchi T."/>
            <person name="Morono Y."/>
            <person name="Uchiyama I."/>
            <person name="Ito T."/>
            <person name="Fujiyama A."/>
            <person name="Inagaki F."/>
            <person name="Takami H."/>
        </authorList>
    </citation>
    <scope>NUCLEOTIDE SEQUENCE</scope>
    <source>
        <strain evidence="2">Expedition CK06-06</strain>
    </source>
</reference>
<feature type="non-terminal residue" evidence="2">
    <location>
        <position position="1"/>
    </location>
</feature>
<organism evidence="2">
    <name type="scientific">marine sediment metagenome</name>
    <dbReference type="NCBI Taxonomy" id="412755"/>
    <lineage>
        <taxon>unclassified sequences</taxon>
        <taxon>metagenomes</taxon>
        <taxon>ecological metagenomes</taxon>
    </lineage>
</organism>